<reference evidence="1" key="2">
    <citation type="submission" date="2020-09" db="EMBL/GenBank/DDBJ databases">
        <authorList>
            <person name="Sun Q."/>
            <person name="Zhou Y."/>
        </authorList>
    </citation>
    <scope>NUCLEOTIDE SEQUENCE</scope>
    <source>
        <strain evidence="1">CGMCC 1.8984</strain>
    </source>
</reference>
<name>A0A917PUA2_9MICO</name>
<dbReference type="Proteomes" id="UP000636956">
    <property type="component" value="Unassembled WGS sequence"/>
</dbReference>
<dbReference type="EMBL" id="BMMD01000026">
    <property type="protein sequence ID" value="GGJ91960.1"/>
    <property type="molecule type" value="Genomic_DNA"/>
</dbReference>
<proteinExistence type="predicted"/>
<evidence type="ECO:0000313" key="1">
    <source>
        <dbReference type="EMBL" id="GGJ91960.1"/>
    </source>
</evidence>
<protein>
    <submittedName>
        <fullName evidence="1">Uncharacterized protein</fullName>
    </submittedName>
</protein>
<sequence>MTASFTDLTDYLTLTGWHRDSSGQSGSVWRREGWDRPLPVLDDLNREDYEWASTIERIATAVETPAREIDEAISRMYFDVQEFRAADDIYIKGSIPVEAGFTLFSSARAMIRAAASTARSNKARIGGNYGPAALRIAEKARFGHTIDGSYIVPLLMPLDRPEEPTSDTPLEFEGEGIAHPLVEPEERRTTRMLAQALAAIQHGIVEPGRELRGSVVNDLVATGVSREMVVAVEKIVGAEGVAVFEVNFDWAGAFTPPPGNLRKISFPHESAEILRLAADKFVLTPKTPYETLSGQIIDLEDDPESPGGRATIRTFRRGRQVRIDIPLTQQQTDQAHGWFSEHRHIVASGVVKSAPGKTSWVEKASQLAPLDEVVLFSNLDDDTSA</sequence>
<keyword evidence="2" id="KW-1185">Reference proteome</keyword>
<gene>
    <name evidence="1" type="ORF">GCM10011372_33020</name>
</gene>
<organism evidence="1 2">
    <name type="scientific">Agromyces bauzanensis</name>
    <dbReference type="NCBI Taxonomy" id="1308924"/>
    <lineage>
        <taxon>Bacteria</taxon>
        <taxon>Bacillati</taxon>
        <taxon>Actinomycetota</taxon>
        <taxon>Actinomycetes</taxon>
        <taxon>Micrococcales</taxon>
        <taxon>Microbacteriaceae</taxon>
        <taxon>Agromyces</taxon>
    </lineage>
</organism>
<reference evidence="1" key="1">
    <citation type="journal article" date="2014" name="Int. J. Syst. Evol. Microbiol.">
        <title>Complete genome sequence of Corynebacterium casei LMG S-19264T (=DSM 44701T), isolated from a smear-ripened cheese.</title>
        <authorList>
            <consortium name="US DOE Joint Genome Institute (JGI-PGF)"/>
            <person name="Walter F."/>
            <person name="Albersmeier A."/>
            <person name="Kalinowski J."/>
            <person name="Ruckert C."/>
        </authorList>
    </citation>
    <scope>NUCLEOTIDE SEQUENCE</scope>
    <source>
        <strain evidence="1">CGMCC 1.8984</strain>
    </source>
</reference>
<evidence type="ECO:0000313" key="2">
    <source>
        <dbReference type="Proteomes" id="UP000636956"/>
    </source>
</evidence>
<comment type="caution">
    <text evidence="1">The sequence shown here is derived from an EMBL/GenBank/DDBJ whole genome shotgun (WGS) entry which is preliminary data.</text>
</comment>
<dbReference type="RefSeq" id="WP_188744500.1">
    <property type="nucleotide sequence ID" value="NZ_BAABFW010000034.1"/>
</dbReference>
<accession>A0A917PUA2</accession>
<dbReference type="AlphaFoldDB" id="A0A917PUA2"/>